<evidence type="ECO:0000313" key="3">
    <source>
        <dbReference type="Proteomes" id="UP001299970"/>
    </source>
</evidence>
<evidence type="ECO:0000313" key="2">
    <source>
        <dbReference type="EMBL" id="MCH6172352.1"/>
    </source>
</evidence>
<keyword evidence="3" id="KW-1185">Reference proteome</keyword>
<gene>
    <name evidence="2" type="ORF">MMF94_42325</name>
</gene>
<reference evidence="2 3" key="1">
    <citation type="submission" date="2022-03" db="EMBL/GenBank/DDBJ databases">
        <title>Pseudonocardia alaer sp. nov., a novel actinomycete isolated from reed forest soil.</title>
        <authorList>
            <person name="Wang L."/>
        </authorList>
    </citation>
    <scope>NUCLEOTIDE SEQUENCE [LARGE SCALE GENOMIC DNA]</scope>
    <source>
        <strain evidence="2 3">Y-16303</strain>
    </source>
</reference>
<dbReference type="Proteomes" id="UP001299970">
    <property type="component" value="Unassembled WGS sequence"/>
</dbReference>
<organism evidence="2 3">
    <name type="scientific">Pseudonocardia alaniniphila</name>
    <dbReference type="NCBI Taxonomy" id="75291"/>
    <lineage>
        <taxon>Bacteria</taxon>
        <taxon>Bacillati</taxon>
        <taxon>Actinomycetota</taxon>
        <taxon>Actinomycetes</taxon>
        <taxon>Pseudonocardiales</taxon>
        <taxon>Pseudonocardiaceae</taxon>
        <taxon>Pseudonocardia</taxon>
    </lineage>
</organism>
<protein>
    <recommendedName>
        <fullName evidence="4">RHIM domain-containing protein</fullName>
    </recommendedName>
</protein>
<feature type="region of interest" description="Disordered" evidence="1">
    <location>
        <begin position="108"/>
        <end position="132"/>
    </location>
</feature>
<dbReference type="RefSeq" id="WP_241043155.1">
    <property type="nucleotide sequence ID" value="NZ_BAAAJF010000054.1"/>
</dbReference>
<accession>A0ABS9TUW5</accession>
<name>A0ABS9TUW5_9PSEU</name>
<proteinExistence type="predicted"/>
<sequence length="132" mass="13419">MDPVALIVAALAAGAVAGAENTATEAVKDAYAGLKGLVRHRLAGRESGEAALSRHEEEPEQAGKVLEAELVAAGASADPVLLEAARRLLVEVDPAGDRAGKYTVDLRGAQGSQVGNHNIQTNTFSAPPSSAP</sequence>
<evidence type="ECO:0008006" key="4">
    <source>
        <dbReference type="Google" id="ProtNLM"/>
    </source>
</evidence>
<dbReference type="EMBL" id="JAKXMK010000067">
    <property type="protein sequence ID" value="MCH6172352.1"/>
    <property type="molecule type" value="Genomic_DNA"/>
</dbReference>
<feature type="compositionally biased region" description="Polar residues" evidence="1">
    <location>
        <begin position="110"/>
        <end position="132"/>
    </location>
</feature>
<evidence type="ECO:0000256" key="1">
    <source>
        <dbReference type="SAM" id="MobiDB-lite"/>
    </source>
</evidence>
<comment type="caution">
    <text evidence="2">The sequence shown here is derived from an EMBL/GenBank/DDBJ whole genome shotgun (WGS) entry which is preliminary data.</text>
</comment>